<proteinExistence type="predicted"/>
<evidence type="ECO:0008006" key="3">
    <source>
        <dbReference type="Google" id="ProtNLM"/>
    </source>
</evidence>
<dbReference type="RefSeq" id="WP_190427561.1">
    <property type="nucleotide sequence ID" value="NZ_JAAOCA010000089.1"/>
</dbReference>
<dbReference type="EMBL" id="JAAOCA010000089">
    <property type="protein sequence ID" value="MBD1602472.1"/>
    <property type="molecule type" value="Genomic_DNA"/>
</dbReference>
<accession>A0ABR7ZAG7</accession>
<evidence type="ECO:0000313" key="2">
    <source>
        <dbReference type="Proteomes" id="UP000805841"/>
    </source>
</evidence>
<organism evidence="1 2">
    <name type="scientific">Pseudomonas typographi</name>
    <dbReference type="NCBI Taxonomy" id="2715964"/>
    <lineage>
        <taxon>Bacteria</taxon>
        <taxon>Pseudomonadati</taxon>
        <taxon>Pseudomonadota</taxon>
        <taxon>Gammaproteobacteria</taxon>
        <taxon>Pseudomonadales</taxon>
        <taxon>Pseudomonadaceae</taxon>
        <taxon>Pseudomonas</taxon>
    </lineage>
</organism>
<evidence type="ECO:0000313" key="1">
    <source>
        <dbReference type="EMBL" id="MBD1602472.1"/>
    </source>
</evidence>
<protein>
    <recommendedName>
        <fullName evidence="3">Phage tail protein</fullName>
    </recommendedName>
</protein>
<gene>
    <name evidence="1" type="ORF">HAQ05_27785</name>
</gene>
<feature type="non-terminal residue" evidence="1">
    <location>
        <position position="1"/>
    </location>
</feature>
<comment type="caution">
    <text evidence="1">The sequence shown here is derived from an EMBL/GenBank/DDBJ whole genome shotgun (WGS) entry which is preliminary data.</text>
</comment>
<dbReference type="Proteomes" id="UP000805841">
    <property type="component" value="Unassembled WGS sequence"/>
</dbReference>
<name>A0ABR7ZAG7_9PSED</name>
<keyword evidence="2" id="KW-1185">Reference proteome</keyword>
<sequence>TVSCTQNSTTVTGTGTDFAANSRVGDAFLGPDGNWYEVANIASATVLSILPAYQGASVDAGSYALAPMQGYVKDSADQLRSLVSQFGSLAADPSINALEALTGAANKLAYFTAADTMALADFPAQARTLLAANSQANQRSALGLGLAAVANIIGTVSQSGGTPNGSIIETGSNTNGRYVRFADGTQICTLQISCGAITAAVGSLWGTGTNTGTSFPAAFSAEPVVVATAYTPSGSSDGVFAACYIKPTQTSWGYYRALVAVNSLANGAWVNLIAVGRWF</sequence>
<reference evidence="1 2" key="1">
    <citation type="journal article" date="2020" name="Insects">
        <title>Bacteria Belonging to Pseudomonas typographi sp. nov. from the Bark Beetle Ips typographus Have Genomic Potential to Aid in the Host Ecology.</title>
        <authorList>
            <person name="Peral-Aranega E."/>
            <person name="Saati-Santamaria Z."/>
            <person name="Kolarik M."/>
            <person name="Rivas R."/>
            <person name="Garcia-Fraile P."/>
        </authorList>
    </citation>
    <scope>NUCLEOTIDE SEQUENCE [LARGE SCALE GENOMIC DNA]</scope>
    <source>
        <strain evidence="1 2">CA3A</strain>
    </source>
</reference>